<name>A0A1H6FGV3_9GAMM</name>
<reference evidence="1 2" key="1">
    <citation type="submission" date="2016-10" db="EMBL/GenBank/DDBJ databases">
        <authorList>
            <person name="de Groot N.N."/>
        </authorList>
    </citation>
    <scope>NUCLEOTIDE SEQUENCE [LARGE SCALE GENOMIC DNA]</scope>
    <source>
        <strain evidence="1">MBHS1</strain>
    </source>
</reference>
<dbReference type="AlphaFoldDB" id="A0A1H6FGV3"/>
<keyword evidence="2" id="KW-1185">Reference proteome</keyword>
<dbReference type="Proteomes" id="UP000236724">
    <property type="component" value="Unassembled WGS sequence"/>
</dbReference>
<dbReference type="EMBL" id="FMSV02000556">
    <property type="protein sequence ID" value="SEH08893.1"/>
    <property type="molecule type" value="Genomic_DNA"/>
</dbReference>
<organism evidence="1 2">
    <name type="scientific">Candidatus Venteria ishoeyi</name>
    <dbReference type="NCBI Taxonomy" id="1899563"/>
    <lineage>
        <taxon>Bacteria</taxon>
        <taxon>Pseudomonadati</taxon>
        <taxon>Pseudomonadota</taxon>
        <taxon>Gammaproteobacteria</taxon>
        <taxon>Thiotrichales</taxon>
        <taxon>Thiotrichaceae</taxon>
        <taxon>Venteria</taxon>
    </lineage>
</organism>
<evidence type="ECO:0000313" key="2">
    <source>
        <dbReference type="Proteomes" id="UP000236724"/>
    </source>
</evidence>
<sequence>MLRQIESYNLSIEDSINYQSSKEEINALIDHEEYLVKRENAINTISDIPLTPKTRSFFALGNLIILIPPFIKNPEKFLQDISEFIQTIL</sequence>
<gene>
    <name evidence="1" type="ORF">MBHS_04786</name>
</gene>
<evidence type="ECO:0000313" key="1">
    <source>
        <dbReference type="EMBL" id="SEH08893.1"/>
    </source>
</evidence>
<protein>
    <submittedName>
        <fullName evidence="1">Uncharacterized protein</fullName>
    </submittedName>
</protein>
<dbReference type="RefSeq" id="WP_103922399.1">
    <property type="nucleotide sequence ID" value="NZ_FMSV02000556.1"/>
</dbReference>
<accession>A0A1H6FGV3</accession>
<proteinExistence type="predicted"/>